<keyword evidence="2" id="KW-1185">Reference proteome</keyword>
<sequence>MKCSDNSQQADEPHVAGVLDLEVGDVEILFQVAHQLANYDEARLAALGCPAADLEKLIDGLRVLRHRVGDSSKVRVFVIERLLCEEGAGGSGSIGAEVMENDAITLRTELPIAAAKFPELMQFVISSIGPRELFLRTGFHLEELKSLMAKFEGRLSR</sequence>
<name>A0A918A5I0_9ACTN</name>
<dbReference type="RefSeq" id="WP_189139250.1">
    <property type="nucleotide sequence ID" value="NZ_BMNK01000004.1"/>
</dbReference>
<accession>A0A918A5I0</accession>
<dbReference type="Proteomes" id="UP000660745">
    <property type="component" value="Unassembled WGS sequence"/>
</dbReference>
<comment type="caution">
    <text evidence="1">The sequence shown here is derived from an EMBL/GenBank/DDBJ whole genome shotgun (WGS) entry which is preliminary data.</text>
</comment>
<evidence type="ECO:0000313" key="2">
    <source>
        <dbReference type="Proteomes" id="UP000660745"/>
    </source>
</evidence>
<gene>
    <name evidence="1" type="ORF">GCM10012278_30790</name>
</gene>
<dbReference type="AlphaFoldDB" id="A0A918A5I0"/>
<proteinExistence type="predicted"/>
<reference evidence="1" key="1">
    <citation type="journal article" date="2014" name="Int. J. Syst. Evol. Microbiol.">
        <title>Complete genome sequence of Corynebacterium casei LMG S-19264T (=DSM 44701T), isolated from a smear-ripened cheese.</title>
        <authorList>
            <consortium name="US DOE Joint Genome Institute (JGI-PGF)"/>
            <person name="Walter F."/>
            <person name="Albersmeier A."/>
            <person name="Kalinowski J."/>
            <person name="Ruckert C."/>
        </authorList>
    </citation>
    <scope>NUCLEOTIDE SEQUENCE</scope>
    <source>
        <strain evidence="1">CGMCC 4.7430</strain>
    </source>
</reference>
<reference evidence="1" key="2">
    <citation type="submission" date="2020-09" db="EMBL/GenBank/DDBJ databases">
        <authorList>
            <person name="Sun Q."/>
            <person name="Zhou Y."/>
        </authorList>
    </citation>
    <scope>NUCLEOTIDE SEQUENCE</scope>
    <source>
        <strain evidence="1">CGMCC 4.7430</strain>
    </source>
</reference>
<dbReference type="EMBL" id="BMNK01000004">
    <property type="protein sequence ID" value="GGP06584.1"/>
    <property type="molecule type" value="Genomic_DNA"/>
</dbReference>
<organism evidence="1 2">
    <name type="scientific">Nonomuraea glycinis</name>
    <dbReference type="NCBI Taxonomy" id="2047744"/>
    <lineage>
        <taxon>Bacteria</taxon>
        <taxon>Bacillati</taxon>
        <taxon>Actinomycetota</taxon>
        <taxon>Actinomycetes</taxon>
        <taxon>Streptosporangiales</taxon>
        <taxon>Streptosporangiaceae</taxon>
        <taxon>Nonomuraea</taxon>
    </lineage>
</organism>
<evidence type="ECO:0000313" key="1">
    <source>
        <dbReference type="EMBL" id="GGP06584.1"/>
    </source>
</evidence>
<protein>
    <submittedName>
        <fullName evidence="1">Uncharacterized protein</fullName>
    </submittedName>
</protein>